<keyword evidence="1" id="KW-0175">Coiled coil</keyword>
<evidence type="ECO:0000256" key="1">
    <source>
        <dbReference type="SAM" id="Coils"/>
    </source>
</evidence>
<evidence type="ECO:0000313" key="3">
    <source>
        <dbReference type="EMBL" id="QDZ20118.1"/>
    </source>
</evidence>
<protein>
    <submittedName>
        <fullName evidence="3">Uncharacterized protein</fullName>
    </submittedName>
</protein>
<gene>
    <name evidence="3" type="ORF">A3770_03p26360</name>
</gene>
<organism evidence="3 4">
    <name type="scientific">Chloropicon primus</name>
    <dbReference type="NCBI Taxonomy" id="1764295"/>
    <lineage>
        <taxon>Eukaryota</taxon>
        <taxon>Viridiplantae</taxon>
        <taxon>Chlorophyta</taxon>
        <taxon>Chloropicophyceae</taxon>
        <taxon>Chloropicales</taxon>
        <taxon>Chloropicaceae</taxon>
        <taxon>Chloropicon</taxon>
    </lineage>
</organism>
<feature type="coiled-coil region" evidence="1">
    <location>
        <begin position="49"/>
        <end position="90"/>
    </location>
</feature>
<proteinExistence type="predicted"/>
<keyword evidence="4" id="KW-1185">Reference proteome</keyword>
<accession>A0A5B8MHK7</accession>
<dbReference type="EMBL" id="CP031036">
    <property type="protein sequence ID" value="QDZ20118.1"/>
    <property type="molecule type" value="Genomic_DNA"/>
</dbReference>
<feature type="region of interest" description="Disordered" evidence="2">
    <location>
        <begin position="125"/>
        <end position="170"/>
    </location>
</feature>
<name>A0A5B8MHK7_9CHLO</name>
<dbReference type="AlphaFoldDB" id="A0A5B8MHK7"/>
<sequence>MPLLDNRKSPKGRTRGKSKPASGRSEEMNWDMNKRCTLGDLCAQDKKKVSNLISKVVQLNHNNERMDKELETFRSESERLRQENMELHKLSSSLQTRLMQALMLAKTYQDQIKLKRRVFTVETQTTGTFRPRSPERWSGVNTTIPVHDFSNRGETAKGPEATGGGSIYGGGDEGKVAEDPPPAKAENLAKRVYEDRTLYYEAESGSDRVHRFQKPGEVEANDLAGAQSWDAPRAEDGSKVEEGLDFLSAEEGIVSEELEDIIGIINAKCVSSR</sequence>
<reference evidence="3 4" key="1">
    <citation type="submission" date="2018-07" db="EMBL/GenBank/DDBJ databases">
        <title>The complete nuclear genome of the prasinophyte Chloropicon primus (CCMP1205).</title>
        <authorList>
            <person name="Pombert J.-F."/>
            <person name="Otis C."/>
            <person name="Turmel M."/>
            <person name="Lemieux C."/>
        </authorList>
    </citation>
    <scope>NUCLEOTIDE SEQUENCE [LARGE SCALE GENOMIC DNA]</scope>
    <source>
        <strain evidence="3 4">CCMP1205</strain>
    </source>
</reference>
<evidence type="ECO:0000256" key="2">
    <source>
        <dbReference type="SAM" id="MobiDB-lite"/>
    </source>
</evidence>
<feature type="compositionally biased region" description="Basic residues" evidence="2">
    <location>
        <begin position="9"/>
        <end position="18"/>
    </location>
</feature>
<feature type="compositionally biased region" description="Gly residues" evidence="2">
    <location>
        <begin position="161"/>
        <end position="170"/>
    </location>
</feature>
<evidence type="ECO:0000313" key="4">
    <source>
        <dbReference type="Proteomes" id="UP000316726"/>
    </source>
</evidence>
<dbReference type="Proteomes" id="UP000316726">
    <property type="component" value="Chromosome 3"/>
</dbReference>
<feature type="region of interest" description="Disordered" evidence="2">
    <location>
        <begin position="1"/>
        <end position="30"/>
    </location>
</feature>